<protein>
    <submittedName>
        <fullName evidence="1">Uncharacterized protein</fullName>
    </submittedName>
</protein>
<organism evidence="1 2">
    <name type="scientific">Silurus meridionalis</name>
    <name type="common">Southern catfish</name>
    <name type="synonym">Silurus soldatovi meridionalis</name>
    <dbReference type="NCBI Taxonomy" id="175797"/>
    <lineage>
        <taxon>Eukaryota</taxon>
        <taxon>Metazoa</taxon>
        <taxon>Chordata</taxon>
        <taxon>Craniata</taxon>
        <taxon>Vertebrata</taxon>
        <taxon>Euteleostomi</taxon>
        <taxon>Actinopterygii</taxon>
        <taxon>Neopterygii</taxon>
        <taxon>Teleostei</taxon>
        <taxon>Ostariophysi</taxon>
        <taxon>Siluriformes</taxon>
        <taxon>Siluridae</taxon>
        <taxon>Silurus</taxon>
    </lineage>
</organism>
<name>A0A8T0BRD2_SILME</name>
<dbReference type="Pfam" id="PF10561">
    <property type="entry name" value="C2orf69"/>
    <property type="match status" value="2"/>
</dbReference>
<dbReference type="OrthoDB" id="419333at2759"/>
<sequence length="331" mass="36450">MIWRCRSFGAPSWCRVAVMSSSSASLGLGLDPGAGISAARALSPGGSLLRLSDVQGYEQHRLNDVLLLRPEAQETRTARSNNAHVVFFPGDIQNFHQEMAVQPDASPWISFSLERVALTLGVRFPGRHVWLVRPSRLHLHKFSCYVNFVSCDMFGAPQHSPDYGAWRHLRALLGHAMERAAIAEPLPPLGGALVPAPLPAGFSLILVAFSKGCVVLNQMVHELASSRTDPELMEFLECVSDMYWLDGGHPGTGDTWVTDKQALAELASSGVAVHAHVTPYEVCDPARAWVGREHRCFVKTLEQLGARITKKLHFKDEPACIANHFRVIEEF</sequence>
<dbReference type="AlphaFoldDB" id="A0A8T0BRD2"/>
<evidence type="ECO:0000313" key="1">
    <source>
        <dbReference type="EMBL" id="KAF7709872.1"/>
    </source>
</evidence>
<dbReference type="PANTHER" id="PTHR31296:SF1">
    <property type="entry name" value="MITOCHONDRIAL PROTEIN C2ORF69"/>
    <property type="match status" value="1"/>
</dbReference>
<reference evidence="1" key="1">
    <citation type="submission" date="2020-08" db="EMBL/GenBank/DDBJ databases">
        <title>Chromosome-level assembly of Southern catfish (Silurus meridionalis) provides insights into visual adaptation to the nocturnal and benthic lifestyles.</title>
        <authorList>
            <person name="Zhang Y."/>
            <person name="Wang D."/>
            <person name="Peng Z."/>
        </authorList>
    </citation>
    <scope>NUCLEOTIDE SEQUENCE</scope>
    <source>
        <strain evidence="1">SWU-2019-XX</strain>
        <tissue evidence="1">Muscle</tissue>
    </source>
</reference>
<accession>A0A8T0BRD2</accession>
<proteinExistence type="predicted"/>
<dbReference type="GO" id="GO:0005739">
    <property type="term" value="C:mitochondrion"/>
    <property type="evidence" value="ECO:0007669"/>
    <property type="project" value="TreeGrafter"/>
</dbReference>
<dbReference type="EMBL" id="JABFDY010000003">
    <property type="protein sequence ID" value="KAF7709872.1"/>
    <property type="molecule type" value="Genomic_DNA"/>
</dbReference>
<evidence type="ECO:0000313" key="2">
    <source>
        <dbReference type="Proteomes" id="UP000606274"/>
    </source>
</evidence>
<dbReference type="InterPro" id="IPR018881">
    <property type="entry name" value="C2orf69_mit"/>
</dbReference>
<gene>
    <name evidence="1" type="ORF">HF521_016722</name>
</gene>
<dbReference type="Proteomes" id="UP000606274">
    <property type="component" value="Unassembled WGS sequence"/>
</dbReference>
<keyword evidence="2" id="KW-1185">Reference proteome</keyword>
<dbReference type="PANTHER" id="PTHR31296">
    <property type="entry name" value="UPF0565 PROTEIN C2ORF69"/>
    <property type="match status" value="1"/>
</dbReference>
<comment type="caution">
    <text evidence="1">The sequence shown here is derived from an EMBL/GenBank/DDBJ whole genome shotgun (WGS) entry which is preliminary data.</text>
</comment>